<dbReference type="GO" id="GO:0090314">
    <property type="term" value="P:positive regulation of protein targeting to membrane"/>
    <property type="evidence" value="ECO:0007669"/>
    <property type="project" value="UniProtKB-UniRule"/>
</dbReference>
<dbReference type="GO" id="GO:0005741">
    <property type="term" value="C:mitochondrial outer membrane"/>
    <property type="evidence" value="ECO:0007669"/>
    <property type="project" value="UniProtKB-SubCell"/>
</dbReference>
<evidence type="ECO:0000256" key="1">
    <source>
        <dbReference type="RuleBase" id="RU368040"/>
    </source>
</evidence>
<feature type="transmembrane region" description="Helical" evidence="1">
    <location>
        <begin position="102"/>
        <end position="119"/>
    </location>
</feature>
<keyword evidence="1" id="KW-1133">Transmembrane helix</keyword>
<dbReference type="PANTHER" id="PTHR16501">
    <property type="entry name" value="TRANSPORT AND GOLGI ORGANIZATION PROTEIN 11"/>
    <property type="match status" value="1"/>
</dbReference>
<reference evidence="2" key="2">
    <citation type="submission" date="2022-06" db="UniProtKB">
        <authorList>
            <consortium name="EnsemblMetazoa"/>
        </authorList>
    </citation>
    <scope>IDENTIFICATION</scope>
    <source>
        <strain evidence="2">DF5081</strain>
    </source>
</reference>
<keyword evidence="1" id="KW-0812">Transmembrane</keyword>
<comment type="function">
    <text evidence="1">Plays a role in mitochondrial and peroxisomal fission. Promotes the recruitment and association of the fission mediator dynamin-related protein 1 (DNM1L) to the mitochondrial surface.</text>
</comment>
<accession>A0A8R1HR51</accession>
<protein>
    <recommendedName>
        <fullName evidence="1">Mitochondrial fission factor</fullName>
    </recommendedName>
</protein>
<dbReference type="GO" id="GO:0005777">
    <property type="term" value="C:peroxisome"/>
    <property type="evidence" value="ECO:0007669"/>
    <property type="project" value="UniProtKB-SubCell"/>
</dbReference>
<proteinExistence type="inferred from homology"/>
<dbReference type="GO" id="GO:0090141">
    <property type="term" value="P:positive regulation of mitochondrial fission"/>
    <property type="evidence" value="ECO:0007669"/>
    <property type="project" value="UniProtKB-UniRule"/>
</dbReference>
<reference evidence="3" key="1">
    <citation type="submission" date="2010-08" db="EMBL/GenBank/DDBJ databases">
        <authorList>
            <consortium name="Caenorhabditis japonica Sequencing Consortium"/>
            <person name="Wilson R.K."/>
        </authorList>
    </citation>
    <scope>NUCLEOTIDE SEQUENCE [LARGE SCALE GENOMIC DNA]</scope>
    <source>
        <strain evidence="3">DF5081</strain>
    </source>
</reference>
<dbReference type="EnsemblMetazoa" id="CJA09298.1">
    <property type="protein sequence ID" value="CJA09298.1"/>
    <property type="gene ID" value="WBGene00128502"/>
</dbReference>
<keyword evidence="1" id="KW-1000">Mitochondrion outer membrane</keyword>
<organism evidence="2 3">
    <name type="scientific">Caenorhabditis japonica</name>
    <dbReference type="NCBI Taxonomy" id="281687"/>
    <lineage>
        <taxon>Eukaryota</taxon>
        <taxon>Metazoa</taxon>
        <taxon>Ecdysozoa</taxon>
        <taxon>Nematoda</taxon>
        <taxon>Chromadorea</taxon>
        <taxon>Rhabditida</taxon>
        <taxon>Rhabditina</taxon>
        <taxon>Rhabditomorpha</taxon>
        <taxon>Rhabditoidea</taxon>
        <taxon>Rhabditidae</taxon>
        <taxon>Peloderinae</taxon>
        <taxon>Caenorhabditis</taxon>
    </lineage>
</organism>
<name>A0A8R1HR51_CAEJA</name>
<dbReference type="GO" id="GO:0000266">
    <property type="term" value="P:mitochondrial fission"/>
    <property type="evidence" value="ECO:0007669"/>
    <property type="project" value="UniProtKB-UniRule"/>
</dbReference>
<keyword evidence="1" id="KW-0496">Mitochondrion</keyword>
<evidence type="ECO:0000313" key="2">
    <source>
        <dbReference type="EnsemblMetazoa" id="CJA09298.1"/>
    </source>
</evidence>
<keyword evidence="3" id="KW-1185">Reference proteome</keyword>
<comment type="subcellular location">
    <subcellularLocation>
        <location evidence="1">Mitochondrion outer membrane</location>
        <topology evidence="1">Single-pass type IV membrane protein</topology>
    </subcellularLocation>
    <subcellularLocation>
        <location evidence="1">Peroxisome</location>
    </subcellularLocation>
</comment>
<comment type="similarity">
    <text evidence="1">Belongs to the Tango11 family.</text>
</comment>
<dbReference type="Proteomes" id="UP000005237">
    <property type="component" value="Unassembled WGS sequence"/>
</dbReference>
<keyword evidence="1" id="KW-0472">Membrane</keyword>
<sequence>MSVPEHITVNGSQATLIPDDRRIFRTQSLKMEVPSHLNVFDLSEDVVNHNNKRIMVPPSLESSNVQNPYEEVKLMQKRLIVLMGRLGVLERQITIQKRREKGLILALVGAVITIAYTYLRR</sequence>
<dbReference type="AlphaFoldDB" id="A0A8R1HR51"/>
<keyword evidence="1" id="KW-0576">Peroxisome</keyword>
<dbReference type="PANTHER" id="PTHR16501:SF18">
    <property type="entry name" value="MITOCHONDRIAL FISSION FACTOR"/>
    <property type="match status" value="1"/>
</dbReference>
<dbReference type="InterPro" id="IPR008518">
    <property type="entry name" value="Mff/Tango-11"/>
</dbReference>
<evidence type="ECO:0000313" key="3">
    <source>
        <dbReference type="Proteomes" id="UP000005237"/>
    </source>
</evidence>